<name>A0A1L8CTT9_9THEO</name>
<dbReference type="PANTHER" id="PTHR35276">
    <property type="entry name" value="S-ADENOSYL-L-METHIONINE-DEPENDENT METHYLTRANSFERASES SUPERFAMILY PROTEIN"/>
    <property type="match status" value="1"/>
</dbReference>
<gene>
    <name evidence="1" type="ORF">cpu_08650</name>
</gene>
<evidence type="ECO:0000313" key="1">
    <source>
        <dbReference type="EMBL" id="GAV22355.1"/>
    </source>
</evidence>
<proteinExistence type="predicted"/>
<organism evidence="1 2">
    <name type="scientific">Carboxydothermus pertinax</name>
    <dbReference type="NCBI Taxonomy" id="870242"/>
    <lineage>
        <taxon>Bacteria</taxon>
        <taxon>Bacillati</taxon>
        <taxon>Bacillota</taxon>
        <taxon>Clostridia</taxon>
        <taxon>Thermoanaerobacterales</taxon>
        <taxon>Thermoanaerobacteraceae</taxon>
        <taxon>Carboxydothermus</taxon>
    </lineage>
</organism>
<accession>A0A1L8CTT9</accession>
<dbReference type="RefSeq" id="WP_075858837.1">
    <property type="nucleotide sequence ID" value="NZ_BDJK01000011.1"/>
</dbReference>
<evidence type="ECO:0000313" key="2">
    <source>
        <dbReference type="Proteomes" id="UP000187485"/>
    </source>
</evidence>
<dbReference type="OrthoDB" id="9792989at2"/>
<dbReference type="CDD" id="cd02440">
    <property type="entry name" value="AdoMet_MTases"/>
    <property type="match status" value="1"/>
</dbReference>
<dbReference type="Pfam" id="PF06962">
    <property type="entry name" value="rRNA_methylase"/>
    <property type="match status" value="1"/>
</dbReference>
<dbReference type="Gene3D" id="3.40.50.150">
    <property type="entry name" value="Vaccinia Virus protein VP39"/>
    <property type="match status" value="1"/>
</dbReference>
<protein>
    <recommendedName>
        <fullName evidence="3">rRNA methyltransferase</fullName>
    </recommendedName>
</protein>
<comment type="caution">
    <text evidence="1">The sequence shown here is derived from an EMBL/GenBank/DDBJ whole genome shotgun (WGS) entry which is preliminary data.</text>
</comment>
<dbReference type="Proteomes" id="UP000187485">
    <property type="component" value="Unassembled WGS sequence"/>
</dbReference>
<dbReference type="EMBL" id="BDJK01000011">
    <property type="protein sequence ID" value="GAV22355.1"/>
    <property type="molecule type" value="Genomic_DNA"/>
</dbReference>
<keyword evidence="2" id="KW-1185">Reference proteome</keyword>
<dbReference type="SUPFAM" id="SSF53335">
    <property type="entry name" value="S-adenosyl-L-methionine-dependent methyltransferases"/>
    <property type="match status" value="1"/>
</dbReference>
<reference evidence="2" key="1">
    <citation type="submission" date="2016-12" db="EMBL/GenBank/DDBJ databases">
        <title>Draft Genome Sequences od Carboxydothermus pertinax and islandicus, Hydrogenogenic Carboxydotrophic Bacteria.</title>
        <authorList>
            <person name="Fukuyama Y."/>
            <person name="Ohmae K."/>
            <person name="Yoneda Y."/>
            <person name="Yoshida T."/>
            <person name="Sako Y."/>
        </authorList>
    </citation>
    <scope>NUCLEOTIDE SEQUENCE [LARGE SCALE GENOMIC DNA]</scope>
    <source>
        <strain evidence="2">Ug1</strain>
    </source>
</reference>
<dbReference type="InterPro" id="IPR029063">
    <property type="entry name" value="SAM-dependent_MTases_sf"/>
</dbReference>
<evidence type="ECO:0008006" key="3">
    <source>
        <dbReference type="Google" id="ProtNLM"/>
    </source>
</evidence>
<dbReference type="PANTHER" id="PTHR35276:SF1">
    <property type="entry name" value="TRNA (MNM(5)S(2)U34)-METHYLTRANSFERASE, CHLOROPLASTIC"/>
    <property type="match status" value="1"/>
</dbReference>
<dbReference type="AlphaFoldDB" id="A0A1L8CTT9"/>
<dbReference type="InterPro" id="IPR010719">
    <property type="entry name" value="MnmM_MeTrfase"/>
</dbReference>
<dbReference type="STRING" id="870242.cpu_08650"/>
<sequence>MINLEKITGLAHLYLQEVVQAGDVVVDATAGNGNDTLFLAELVGKSGKVYAFDIQEKALKITKEKLAEAFLEERVTLILDSHENIRQYVFSPIKAAVFNLGYLPGGDKKVVTKPKSTIAGISECYKLLELGGIIAITVYVGHPGGEEEKILLEELGQKIPDREGFVVKHEYLNRPQSYPKLYIIGKRRNPL</sequence>